<dbReference type="eggNOG" id="COG2203">
    <property type="taxonomic scope" value="Bacteria"/>
</dbReference>
<reference evidence="1 2" key="1">
    <citation type="journal article" date="2012" name="J. Bacteriol.">
        <title>Genome sequence of Rhizobium grahamii CCGE502, a broad-host-range symbiont with low nodulation competitiveness in Phaseolus vulgaris.</title>
        <authorList>
            <person name="Althabegoiti M.J."/>
            <person name="Lozano L."/>
            <person name="Torres-Tejerizo G."/>
            <person name="Ormeno-Orrillo E."/>
            <person name="Rogel M.A."/>
            <person name="Gonzalez V."/>
            <person name="Martinez-Romero E."/>
        </authorList>
    </citation>
    <scope>NUCLEOTIDE SEQUENCE [LARGE SCALE GENOMIC DNA]</scope>
    <source>
        <strain evidence="1 2">CCGE 502</strain>
    </source>
</reference>
<dbReference type="EMBL" id="AEYE02000024">
    <property type="protein sequence ID" value="EPE96440.1"/>
    <property type="molecule type" value="Genomic_DNA"/>
</dbReference>
<keyword evidence="2" id="KW-1185">Reference proteome</keyword>
<proteinExistence type="predicted"/>
<dbReference type="STRING" id="990285.RGCCGE502_19860"/>
<organism evidence="1 2">
    <name type="scientific">Rhizobium grahamii CCGE 502</name>
    <dbReference type="NCBI Taxonomy" id="990285"/>
    <lineage>
        <taxon>Bacteria</taxon>
        <taxon>Pseudomonadati</taxon>
        <taxon>Pseudomonadota</taxon>
        <taxon>Alphaproteobacteria</taxon>
        <taxon>Hyphomicrobiales</taxon>
        <taxon>Rhizobiaceae</taxon>
        <taxon>Rhizobium/Agrobacterium group</taxon>
        <taxon>Rhizobium</taxon>
    </lineage>
</organism>
<dbReference type="Proteomes" id="UP000014411">
    <property type="component" value="Unassembled WGS sequence"/>
</dbReference>
<dbReference type="AlphaFoldDB" id="S3HEE2"/>
<dbReference type="GO" id="GO:0016301">
    <property type="term" value="F:kinase activity"/>
    <property type="evidence" value="ECO:0007669"/>
    <property type="project" value="UniProtKB-KW"/>
</dbReference>
<accession>S3HEE2</accession>
<protein>
    <submittedName>
        <fullName evidence="1">GAF sensor signal transduction histidine kinase</fullName>
    </submittedName>
</protein>
<keyword evidence="1" id="KW-0418">Kinase</keyword>
<name>S3HEE2_9HYPH</name>
<keyword evidence="1" id="KW-0808">Transferase</keyword>
<gene>
    <name evidence="1" type="ORF">RGCCGE502_19860</name>
</gene>
<sequence length="86" mass="9538">MPITLADGELFGTLCAIDSSPSNVNNPMVLRTFKLFAELISDHLDAGESLKAAHVSLERERELAELREHRRSSFADRLSQPLPGFT</sequence>
<evidence type="ECO:0000313" key="2">
    <source>
        <dbReference type="Proteomes" id="UP000014411"/>
    </source>
</evidence>
<comment type="caution">
    <text evidence="1">The sequence shown here is derived from an EMBL/GenBank/DDBJ whole genome shotgun (WGS) entry which is preliminary data.</text>
</comment>
<dbReference type="HOGENOM" id="CLU_2495696_0_0_5"/>
<evidence type="ECO:0000313" key="1">
    <source>
        <dbReference type="EMBL" id="EPE96440.1"/>
    </source>
</evidence>